<dbReference type="AlphaFoldDB" id="A0A2S6ICC8"/>
<evidence type="ECO:0000313" key="8">
    <source>
        <dbReference type="Proteomes" id="UP000239485"/>
    </source>
</evidence>
<dbReference type="GO" id="GO:0016987">
    <property type="term" value="F:sigma factor activity"/>
    <property type="evidence" value="ECO:0007669"/>
    <property type="project" value="UniProtKB-KW"/>
</dbReference>
<evidence type="ECO:0000259" key="6">
    <source>
        <dbReference type="Pfam" id="PF08281"/>
    </source>
</evidence>
<keyword evidence="2" id="KW-0805">Transcription regulation</keyword>
<reference evidence="7 8" key="1">
    <citation type="submission" date="2018-02" db="EMBL/GenBank/DDBJ databases">
        <title>Genomic Encyclopedia of Archaeal and Bacterial Type Strains, Phase II (KMG-II): from individual species to whole genera.</title>
        <authorList>
            <person name="Goeker M."/>
        </authorList>
    </citation>
    <scope>NUCLEOTIDE SEQUENCE [LARGE SCALE GENOMIC DNA]</scope>
    <source>
        <strain evidence="7 8">DSM 22857</strain>
    </source>
</reference>
<dbReference type="NCBIfam" id="TIGR02937">
    <property type="entry name" value="sigma70-ECF"/>
    <property type="match status" value="1"/>
</dbReference>
<dbReference type="PANTHER" id="PTHR43133:SF66">
    <property type="entry name" value="ECF RNA POLYMERASE SIGMA FACTOR SIGK"/>
    <property type="match status" value="1"/>
</dbReference>
<dbReference type="InterPro" id="IPR013325">
    <property type="entry name" value="RNA_pol_sigma_r2"/>
</dbReference>
<dbReference type="Gene3D" id="1.10.10.10">
    <property type="entry name" value="Winged helix-like DNA-binding domain superfamily/Winged helix DNA-binding domain"/>
    <property type="match status" value="1"/>
</dbReference>
<dbReference type="InterPro" id="IPR007627">
    <property type="entry name" value="RNA_pol_sigma70_r2"/>
</dbReference>
<dbReference type="GO" id="GO:0003677">
    <property type="term" value="F:DNA binding"/>
    <property type="evidence" value="ECO:0007669"/>
    <property type="project" value="InterPro"/>
</dbReference>
<keyword evidence="3" id="KW-0731">Sigma factor</keyword>
<accession>A0A2S6ICC8</accession>
<dbReference type="CDD" id="cd06171">
    <property type="entry name" value="Sigma70_r4"/>
    <property type="match status" value="1"/>
</dbReference>
<dbReference type="Proteomes" id="UP000239485">
    <property type="component" value="Unassembled WGS sequence"/>
</dbReference>
<name>A0A2S6ICC8_9ACTN</name>
<dbReference type="Gene3D" id="1.10.1740.10">
    <property type="match status" value="1"/>
</dbReference>
<dbReference type="SUPFAM" id="SSF88946">
    <property type="entry name" value="Sigma2 domain of RNA polymerase sigma factors"/>
    <property type="match status" value="1"/>
</dbReference>
<dbReference type="PANTHER" id="PTHR43133">
    <property type="entry name" value="RNA POLYMERASE ECF-TYPE SIGMA FACTO"/>
    <property type="match status" value="1"/>
</dbReference>
<keyword evidence="8" id="KW-1185">Reference proteome</keyword>
<dbReference type="Pfam" id="PF08281">
    <property type="entry name" value="Sigma70_r4_2"/>
    <property type="match status" value="1"/>
</dbReference>
<dbReference type="InterPro" id="IPR036388">
    <property type="entry name" value="WH-like_DNA-bd_sf"/>
</dbReference>
<evidence type="ECO:0000313" key="7">
    <source>
        <dbReference type="EMBL" id="PPK90905.1"/>
    </source>
</evidence>
<dbReference type="InterPro" id="IPR013324">
    <property type="entry name" value="RNA_pol_sigma_r3/r4-like"/>
</dbReference>
<evidence type="ECO:0000256" key="1">
    <source>
        <dbReference type="ARBA" id="ARBA00010641"/>
    </source>
</evidence>
<sequence length="194" mass="21537">MTLSRQQQGEPPGPATAEELLQAAGHGDEQAFAALYDATSGAVFGTVLRVLRDRAQSEEVTQEVYLEAWRTATRFDAGRGSARTWLITMAHRRAVDRVRSAQASADRDERVGLRDQIRPYDSVSEAVELSMEREDVRRALTSLTPVQRQAVALAYYGGRTHTEISRELSLPLGTVKTRLRDGMIRLRDALGVAR</sequence>
<feature type="domain" description="RNA polymerase sigma factor 70 region 4 type 2" evidence="6">
    <location>
        <begin position="134"/>
        <end position="185"/>
    </location>
</feature>
<dbReference type="InterPro" id="IPR014284">
    <property type="entry name" value="RNA_pol_sigma-70_dom"/>
</dbReference>
<organism evidence="7 8">
    <name type="scientific">Kineococcus xinjiangensis</name>
    <dbReference type="NCBI Taxonomy" id="512762"/>
    <lineage>
        <taxon>Bacteria</taxon>
        <taxon>Bacillati</taxon>
        <taxon>Actinomycetota</taxon>
        <taxon>Actinomycetes</taxon>
        <taxon>Kineosporiales</taxon>
        <taxon>Kineosporiaceae</taxon>
        <taxon>Kineococcus</taxon>
    </lineage>
</organism>
<dbReference type="InterPro" id="IPR013249">
    <property type="entry name" value="RNA_pol_sigma70_r4_t2"/>
</dbReference>
<feature type="domain" description="RNA polymerase sigma-70 region 2" evidence="5">
    <location>
        <begin position="35"/>
        <end position="102"/>
    </location>
</feature>
<dbReference type="SUPFAM" id="SSF88659">
    <property type="entry name" value="Sigma3 and sigma4 domains of RNA polymerase sigma factors"/>
    <property type="match status" value="1"/>
</dbReference>
<comment type="caution">
    <text evidence="7">The sequence shown here is derived from an EMBL/GenBank/DDBJ whole genome shotgun (WGS) entry which is preliminary data.</text>
</comment>
<evidence type="ECO:0000256" key="2">
    <source>
        <dbReference type="ARBA" id="ARBA00023015"/>
    </source>
</evidence>
<keyword evidence="4" id="KW-0804">Transcription</keyword>
<evidence type="ECO:0000256" key="3">
    <source>
        <dbReference type="ARBA" id="ARBA00023082"/>
    </source>
</evidence>
<dbReference type="EMBL" id="PTJD01000021">
    <property type="protein sequence ID" value="PPK90905.1"/>
    <property type="molecule type" value="Genomic_DNA"/>
</dbReference>
<gene>
    <name evidence="7" type="ORF">CLV92_12135</name>
</gene>
<dbReference type="NCBIfam" id="NF007228">
    <property type="entry name" value="PRK09646.1"/>
    <property type="match status" value="1"/>
</dbReference>
<evidence type="ECO:0000259" key="5">
    <source>
        <dbReference type="Pfam" id="PF04542"/>
    </source>
</evidence>
<proteinExistence type="inferred from homology"/>
<dbReference type="Pfam" id="PF04542">
    <property type="entry name" value="Sigma70_r2"/>
    <property type="match status" value="1"/>
</dbReference>
<dbReference type="GO" id="GO:0006352">
    <property type="term" value="P:DNA-templated transcription initiation"/>
    <property type="evidence" value="ECO:0007669"/>
    <property type="project" value="InterPro"/>
</dbReference>
<evidence type="ECO:0000256" key="4">
    <source>
        <dbReference type="ARBA" id="ARBA00023163"/>
    </source>
</evidence>
<comment type="similarity">
    <text evidence="1">Belongs to the sigma-70 factor family. ECF subfamily.</text>
</comment>
<dbReference type="RefSeq" id="WP_211291302.1">
    <property type="nucleotide sequence ID" value="NZ_PTJD01000021.1"/>
</dbReference>
<dbReference type="InterPro" id="IPR039425">
    <property type="entry name" value="RNA_pol_sigma-70-like"/>
</dbReference>
<protein>
    <submittedName>
        <fullName evidence="7">RNA polymerase sigma-70 factor (ECF subfamily)</fullName>
    </submittedName>
</protein>